<organism evidence="2 4">
    <name type="scientific">Vibrio ponticus</name>
    <dbReference type="NCBI Taxonomy" id="265668"/>
    <lineage>
        <taxon>Bacteria</taxon>
        <taxon>Pseudomonadati</taxon>
        <taxon>Pseudomonadota</taxon>
        <taxon>Gammaproteobacteria</taxon>
        <taxon>Vibrionales</taxon>
        <taxon>Vibrionaceae</taxon>
        <taxon>Vibrio</taxon>
    </lineage>
</organism>
<sequence>MLETKRLILRQWEDEDYPHFARMCANPEVMKYFPATLCESESFQLADRLRALIDIHGWGFWAVELKSTGEFIGFVGLNTLDGESGIPGAPMMEIGWRTDEKFWHKGYATEAADQALRYAFFVLGVEEIYSFTALSNIPSQMVMKRLGMINTRLDFNHPKLPDGHELQRHCLYRIDKQAVVSGTQLGTLS</sequence>
<comment type="caution">
    <text evidence="2">The sequence shown here is derived from an EMBL/GenBank/DDBJ whole genome shotgun (WGS) entry which is preliminary data.</text>
</comment>
<dbReference type="PANTHER" id="PTHR43792">
    <property type="entry name" value="GNAT FAMILY, PUTATIVE (AFU_ORTHOLOGUE AFUA_3G00765)-RELATED-RELATED"/>
    <property type="match status" value="1"/>
</dbReference>
<name>A0A3N3DUB3_9VIBR</name>
<evidence type="ECO:0000259" key="1">
    <source>
        <dbReference type="PROSITE" id="PS51186"/>
    </source>
</evidence>
<accession>A0A3N3DUB3</accession>
<dbReference type="GO" id="GO:0016747">
    <property type="term" value="F:acyltransferase activity, transferring groups other than amino-acyl groups"/>
    <property type="evidence" value="ECO:0007669"/>
    <property type="project" value="InterPro"/>
</dbReference>
<dbReference type="InterPro" id="IPR016181">
    <property type="entry name" value="Acyl_CoA_acyltransferase"/>
</dbReference>
<reference evidence="2 4" key="1">
    <citation type="submission" date="2018-11" db="EMBL/GenBank/DDBJ databases">
        <title>Vibrio ponticus strain CAIM 1751 pathogenic for the snapper Lutjanus guttatus.</title>
        <authorList>
            <person name="Soto-Rodriguez S."/>
            <person name="Lozano-Olvera R."/>
            <person name="Gomez-Gil B."/>
        </authorList>
    </citation>
    <scope>NUCLEOTIDE SEQUENCE [LARGE SCALE GENOMIC DNA]</scope>
    <source>
        <strain evidence="2 4">CAIM 1751</strain>
    </source>
</reference>
<dbReference type="PANTHER" id="PTHR43792:SF1">
    <property type="entry name" value="N-ACETYLTRANSFERASE DOMAIN-CONTAINING PROTEIN"/>
    <property type="match status" value="1"/>
</dbReference>
<feature type="domain" description="N-acetyltransferase" evidence="1">
    <location>
        <begin position="7"/>
        <end position="167"/>
    </location>
</feature>
<dbReference type="Pfam" id="PF13302">
    <property type="entry name" value="Acetyltransf_3"/>
    <property type="match status" value="1"/>
</dbReference>
<dbReference type="InterPro" id="IPR051531">
    <property type="entry name" value="N-acetyltransferase"/>
</dbReference>
<evidence type="ECO:0000313" key="3">
    <source>
        <dbReference type="EMBL" id="ROV60714.1"/>
    </source>
</evidence>
<dbReference type="PROSITE" id="PS51186">
    <property type="entry name" value="GNAT"/>
    <property type="match status" value="1"/>
</dbReference>
<dbReference type="Proteomes" id="UP000278792">
    <property type="component" value="Unassembled WGS sequence"/>
</dbReference>
<protein>
    <submittedName>
        <fullName evidence="2">N-acetyltransferase</fullName>
    </submittedName>
</protein>
<evidence type="ECO:0000313" key="2">
    <source>
        <dbReference type="EMBL" id="ROV57976.1"/>
    </source>
</evidence>
<keyword evidence="2" id="KW-0808">Transferase</keyword>
<dbReference type="EMBL" id="RKIK01000017">
    <property type="protein sequence ID" value="ROV60714.1"/>
    <property type="molecule type" value="Genomic_DNA"/>
</dbReference>
<dbReference type="RefSeq" id="WP_123781577.1">
    <property type="nucleotide sequence ID" value="NZ_RKIK01000017.1"/>
</dbReference>
<proteinExistence type="predicted"/>
<dbReference type="EMBL" id="RKIK01000101">
    <property type="protein sequence ID" value="ROV57976.1"/>
    <property type="molecule type" value="Genomic_DNA"/>
</dbReference>
<gene>
    <name evidence="3" type="ORF">EGH82_08150</name>
    <name evidence="2" type="ORF">EGH82_20610</name>
</gene>
<evidence type="ECO:0000313" key="4">
    <source>
        <dbReference type="Proteomes" id="UP000278792"/>
    </source>
</evidence>
<dbReference type="AlphaFoldDB" id="A0A3N3DUB3"/>
<dbReference type="Gene3D" id="3.40.630.30">
    <property type="match status" value="1"/>
</dbReference>
<dbReference type="SUPFAM" id="SSF55729">
    <property type="entry name" value="Acyl-CoA N-acyltransferases (Nat)"/>
    <property type="match status" value="1"/>
</dbReference>
<dbReference type="InterPro" id="IPR000182">
    <property type="entry name" value="GNAT_dom"/>
</dbReference>